<dbReference type="Proteomes" id="UP000326936">
    <property type="component" value="Chromosome"/>
</dbReference>
<evidence type="ECO:0000313" key="2">
    <source>
        <dbReference type="EMBL" id="QFT26465.1"/>
    </source>
</evidence>
<dbReference type="EMBL" id="CP045350">
    <property type="protein sequence ID" value="QFT26465.1"/>
    <property type="molecule type" value="Genomic_DNA"/>
</dbReference>
<organism evidence="2 3">
    <name type="scientific">Vibrio aquimaris</name>
    <dbReference type="NCBI Taxonomy" id="2587862"/>
    <lineage>
        <taxon>Bacteria</taxon>
        <taxon>Pseudomonadati</taxon>
        <taxon>Pseudomonadota</taxon>
        <taxon>Gammaproteobacteria</taxon>
        <taxon>Vibrionales</taxon>
        <taxon>Vibrionaceae</taxon>
        <taxon>Vibrio</taxon>
    </lineage>
</organism>
<keyword evidence="1" id="KW-1133">Transmembrane helix</keyword>
<sequence length="60" mass="7274">MLIKRKVYVFLIVNYSDFSLNHMRGYNINNNNELWDLLFIINNLMLISLLLYLFNESFVI</sequence>
<keyword evidence="1" id="KW-0472">Membrane</keyword>
<dbReference type="KEGG" id="vaq:FIV01_08495"/>
<dbReference type="AlphaFoldDB" id="A0A5P9CJP6"/>
<evidence type="ECO:0000256" key="1">
    <source>
        <dbReference type="SAM" id="Phobius"/>
    </source>
</evidence>
<name>A0A5P9CJP6_9VIBR</name>
<keyword evidence="3" id="KW-1185">Reference proteome</keyword>
<proteinExistence type="predicted"/>
<protein>
    <submittedName>
        <fullName evidence="2">Uncharacterized protein</fullName>
    </submittedName>
</protein>
<evidence type="ECO:0000313" key="3">
    <source>
        <dbReference type="Proteomes" id="UP000326936"/>
    </source>
</evidence>
<reference evidence="2 3" key="1">
    <citation type="submission" date="2019-10" db="EMBL/GenBank/DDBJ databases">
        <title>Complete genome sequence of Vibrio sp. strain THAF100, isolated from non-filtered water from the water column of tank 6 of a marine aquarium containing stony-coral fragments. Water maintained at 26 degree C.</title>
        <authorList>
            <person name="Ruckert C."/>
            <person name="Franco A."/>
            <person name="Kalinowski J."/>
            <person name="Glaeser S."/>
        </authorList>
    </citation>
    <scope>NUCLEOTIDE SEQUENCE [LARGE SCALE GENOMIC DNA]</scope>
    <source>
        <strain evidence="2 3">THAF100</strain>
    </source>
</reference>
<gene>
    <name evidence="2" type="ORF">FIV01_08495</name>
</gene>
<keyword evidence="1" id="KW-0812">Transmembrane</keyword>
<feature type="transmembrane region" description="Helical" evidence="1">
    <location>
        <begin position="34"/>
        <end position="54"/>
    </location>
</feature>
<accession>A0A5P9CJP6</accession>